<evidence type="ECO:0000313" key="3">
    <source>
        <dbReference type="Proteomes" id="UP000000268"/>
    </source>
</evidence>
<dbReference type="PANTHER" id="PTHR32097">
    <property type="entry name" value="CAMP-BINDING PROTEIN 1-RELATED"/>
    <property type="match status" value="1"/>
</dbReference>
<name>B0CC87_ACAM1</name>
<dbReference type="InterPro" id="IPR003325">
    <property type="entry name" value="TerD"/>
</dbReference>
<dbReference type="PANTHER" id="PTHR32097:SF17">
    <property type="entry name" value="CAMP-BINDING PROTEIN 1-RELATED"/>
    <property type="match status" value="1"/>
</dbReference>
<dbReference type="STRING" id="329726.AM1_1751"/>
<keyword evidence="3" id="KW-1185">Reference proteome</keyword>
<dbReference type="AlphaFoldDB" id="B0CC87"/>
<dbReference type="eggNOG" id="COG2310">
    <property type="taxonomic scope" value="Bacteria"/>
</dbReference>
<dbReference type="Pfam" id="PF02342">
    <property type="entry name" value="TerD"/>
    <property type="match status" value="1"/>
</dbReference>
<dbReference type="HOGENOM" id="CLU_055120_2_2_3"/>
<dbReference type="KEGG" id="amr:AM1_1751"/>
<protein>
    <submittedName>
        <fullName evidence="2">Stress response protein</fullName>
    </submittedName>
</protein>
<accession>B0CC87</accession>
<feature type="domain" description="TerD" evidence="1">
    <location>
        <begin position="18"/>
        <end position="169"/>
    </location>
</feature>
<dbReference type="Gene3D" id="2.60.60.30">
    <property type="entry name" value="sav2460 like domains"/>
    <property type="match status" value="1"/>
</dbReference>
<evidence type="ECO:0000259" key="1">
    <source>
        <dbReference type="Pfam" id="PF02342"/>
    </source>
</evidence>
<dbReference type="Proteomes" id="UP000000268">
    <property type="component" value="Chromosome"/>
</dbReference>
<proteinExistence type="predicted"/>
<dbReference type="RefSeq" id="WP_012162287.1">
    <property type="nucleotide sequence ID" value="NC_009925.1"/>
</dbReference>
<dbReference type="InterPro" id="IPR051324">
    <property type="entry name" value="Stress/Tellurium_Resist"/>
</dbReference>
<sequence length="190" mass="21037">MRLYGMTPDSDPQALPHHISQLRCGLGWDAQLDSALDLDLTVLALGADGTLVDGKRGMIYAGRPRHPSGAIKLLADNLTGEGEGDDEELLVYLLMLPTDIAKLVFVVSIDCGETQKQDFSQTENAFWRILNDANQEVLLQCSLSNAQWQGVTMLLVASLERVDTQWQIVPCVEPAPQKNRNELLHHYLAE</sequence>
<organism evidence="2 3">
    <name type="scientific">Acaryochloris marina (strain MBIC 11017)</name>
    <dbReference type="NCBI Taxonomy" id="329726"/>
    <lineage>
        <taxon>Bacteria</taxon>
        <taxon>Bacillati</taxon>
        <taxon>Cyanobacteriota</taxon>
        <taxon>Cyanophyceae</taxon>
        <taxon>Acaryochloridales</taxon>
        <taxon>Acaryochloridaceae</taxon>
        <taxon>Acaryochloris</taxon>
    </lineage>
</organism>
<gene>
    <name evidence="2" type="ordered locus">AM1_1751</name>
</gene>
<evidence type="ECO:0000313" key="2">
    <source>
        <dbReference type="EMBL" id="ABW26772.1"/>
    </source>
</evidence>
<dbReference type="CDD" id="cd06974">
    <property type="entry name" value="TerD_like"/>
    <property type="match status" value="1"/>
</dbReference>
<dbReference type="EMBL" id="CP000828">
    <property type="protein sequence ID" value="ABW26772.1"/>
    <property type="molecule type" value="Genomic_DNA"/>
</dbReference>
<reference evidence="2 3" key="1">
    <citation type="journal article" date="2008" name="Proc. Natl. Acad. Sci. U.S.A.">
        <title>Niche adaptation and genome expansion in the chlorophyll d-producing cyanobacterium Acaryochloris marina.</title>
        <authorList>
            <person name="Swingley W.D."/>
            <person name="Chen M."/>
            <person name="Cheung P.C."/>
            <person name="Conrad A.L."/>
            <person name="Dejesa L.C."/>
            <person name="Hao J."/>
            <person name="Honchak B.M."/>
            <person name="Karbach L.E."/>
            <person name="Kurdoglu A."/>
            <person name="Lahiri S."/>
            <person name="Mastrian S.D."/>
            <person name="Miyashita H."/>
            <person name="Page L."/>
            <person name="Ramakrishna P."/>
            <person name="Satoh S."/>
            <person name="Sattley W.M."/>
            <person name="Shimada Y."/>
            <person name="Taylor H.L."/>
            <person name="Tomo T."/>
            <person name="Tsuchiya T."/>
            <person name="Wang Z.T."/>
            <person name="Raymond J."/>
            <person name="Mimuro M."/>
            <person name="Blankenship R.E."/>
            <person name="Touchman J.W."/>
        </authorList>
    </citation>
    <scope>NUCLEOTIDE SEQUENCE [LARGE SCALE GENOMIC DNA]</scope>
    <source>
        <strain evidence="3">MBIC 11017</strain>
    </source>
</reference>